<dbReference type="AlphaFoldDB" id="A0A8H3VFV0"/>
<evidence type="ECO:0000256" key="1">
    <source>
        <dbReference type="SAM" id="SignalP"/>
    </source>
</evidence>
<feature type="signal peptide" evidence="1">
    <location>
        <begin position="1"/>
        <end position="18"/>
    </location>
</feature>
<sequence length="333" mass="37008">MKLPNLLLALTAFCITDASLNNYSLGDSMAGRPGNSENAPVFSPEKLYLLTVNFHNTFVYPHNLAEANKINSTVFAEDCQGNIDITRTFVGRELNTEYVFGSFAQVGKTNRLNLLGSPQTWNMTHWTGFQNNVNFAVTFQMFMPVLNITLPLEIWTWLSFNSKGEITQYDATFRYIEYYVETILTMGARVLQATSPEVALANLQKALASAICETAEASCTGANTQYASYDACYKFLTSGTIPLGRPYQAGRNTVLCRMIHEPMVNFRPSEHCPHIGPEGGGMCNDDFTYVQKVQAPWSFFTNAPWLPRFSFNFGKIISTGGPFTGPTNATFGK</sequence>
<keyword evidence="3" id="KW-1185">Reference proteome</keyword>
<gene>
    <name evidence="2" type="ORF">EG327_002843</name>
</gene>
<organism evidence="2 3">
    <name type="scientific">Venturia inaequalis</name>
    <name type="common">Apple scab fungus</name>
    <dbReference type="NCBI Taxonomy" id="5025"/>
    <lineage>
        <taxon>Eukaryota</taxon>
        <taxon>Fungi</taxon>
        <taxon>Dikarya</taxon>
        <taxon>Ascomycota</taxon>
        <taxon>Pezizomycotina</taxon>
        <taxon>Dothideomycetes</taxon>
        <taxon>Pleosporomycetidae</taxon>
        <taxon>Venturiales</taxon>
        <taxon>Venturiaceae</taxon>
        <taxon>Venturia</taxon>
    </lineage>
</organism>
<evidence type="ECO:0000313" key="2">
    <source>
        <dbReference type="EMBL" id="KAE9989327.1"/>
    </source>
</evidence>
<feature type="chain" id="PRO_5034396414" description="Secreted protein" evidence="1">
    <location>
        <begin position="19"/>
        <end position="333"/>
    </location>
</feature>
<keyword evidence="1" id="KW-0732">Signal</keyword>
<dbReference type="EMBL" id="WNWR01000192">
    <property type="protein sequence ID" value="KAE9989327.1"/>
    <property type="molecule type" value="Genomic_DNA"/>
</dbReference>
<proteinExistence type="predicted"/>
<reference evidence="2 3" key="1">
    <citation type="submission" date="2019-07" db="EMBL/GenBank/DDBJ databases">
        <title>Venturia inaequalis Genome Resource.</title>
        <authorList>
            <person name="Lichtner F.J."/>
        </authorList>
    </citation>
    <scope>NUCLEOTIDE SEQUENCE [LARGE SCALE GENOMIC DNA]</scope>
    <source>
        <strain evidence="2 3">DMI_063113</strain>
    </source>
</reference>
<comment type="caution">
    <text evidence="2">The sequence shown here is derived from an EMBL/GenBank/DDBJ whole genome shotgun (WGS) entry which is preliminary data.</text>
</comment>
<dbReference type="OrthoDB" id="10010954at2759"/>
<accession>A0A8H3VFV0</accession>
<protein>
    <recommendedName>
        <fullName evidence="4">Secreted protein</fullName>
    </recommendedName>
</protein>
<name>A0A8H3VFV0_VENIN</name>
<evidence type="ECO:0000313" key="3">
    <source>
        <dbReference type="Proteomes" id="UP000490939"/>
    </source>
</evidence>
<dbReference type="Proteomes" id="UP000490939">
    <property type="component" value="Unassembled WGS sequence"/>
</dbReference>
<evidence type="ECO:0008006" key="4">
    <source>
        <dbReference type="Google" id="ProtNLM"/>
    </source>
</evidence>